<feature type="non-terminal residue" evidence="2">
    <location>
        <position position="1"/>
    </location>
</feature>
<evidence type="ECO:0000259" key="1">
    <source>
        <dbReference type="Pfam" id="PF10291"/>
    </source>
</evidence>
<reference evidence="2 3" key="1">
    <citation type="submission" date="2024-05" db="EMBL/GenBank/DDBJ databases">
        <title>Genome sequencing and assembly of Indian major carp, Cirrhinus mrigala (Hamilton, 1822).</title>
        <authorList>
            <person name="Mohindra V."/>
            <person name="Chowdhury L.M."/>
            <person name="Lal K."/>
            <person name="Jena J.K."/>
        </authorList>
    </citation>
    <scope>NUCLEOTIDE SEQUENCE [LARGE SCALE GENOMIC DNA]</scope>
    <source>
        <strain evidence="2">CM1030</strain>
        <tissue evidence="2">Blood</tissue>
    </source>
</reference>
<dbReference type="InterPro" id="IPR018808">
    <property type="entry name" value="Muniscin_C"/>
</dbReference>
<accession>A0ABD0RS81</accession>
<keyword evidence="3" id="KW-1185">Reference proteome</keyword>
<feature type="domain" description="Muniscin C-terminal" evidence="1">
    <location>
        <begin position="3"/>
        <end position="50"/>
    </location>
</feature>
<dbReference type="Pfam" id="PF10291">
    <property type="entry name" value="muHD"/>
    <property type="match status" value="1"/>
</dbReference>
<evidence type="ECO:0000313" key="3">
    <source>
        <dbReference type="Proteomes" id="UP001529510"/>
    </source>
</evidence>
<feature type="non-terminal residue" evidence="2">
    <location>
        <position position="50"/>
    </location>
</feature>
<dbReference type="EMBL" id="JAMKFB020000002">
    <property type="protein sequence ID" value="KAL0200195.1"/>
    <property type="molecule type" value="Genomic_DNA"/>
</dbReference>
<dbReference type="Proteomes" id="UP001529510">
    <property type="component" value="Unassembled WGS sequence"/>
</dbReference>
<name>A0ABD0RS81_CIRMR</name>
<comment type="caution">
    <text evidence="2">The sequence shown here is derived from an EMBL/GenBank/DDBJ whole genome shotgun (WGS) entry which is preliminary data.</text>
</comment>
<proteinExistence type="predicted"/>
<evidence type="ECO:0000313" key="2">
    <source>
        <dbReference type="EMBL" id="KAL0200195.1"/>
    </source>
</evidence>
<organism evidence="2 3">
    <name type="scientific">Cirrhinus mrigala</name>
    <name type="common">Mrigala</name>
    <dbReference type="NCBI Taxonomy" id="683832"/>
    <lineage>
        <taxon>Eukaryota</taxon>
        <taxon>Metazoa</taxon>
        <taxon>Chordata</taxon>
        <taxon>Craniata</taxon>
        <taxon>Vertebrata</taxon>
        <taxon>Euteleostomi</taxon>
        <taxon>Actinopterygii</taxon>
        <taxon>Neopterygii</taxon>
        <taxon>Teleostei</taxon>
        <taxon>Ostariophysi</taxon>
        <taxon>Cypriniformes</taxon>
        <taxon>Cyprinidae</taxon>
        <taxon>Labeoninae</taxon>
        <taxon>Labeonini</taxon>
        <taxon>Cirrhinus</taxon>
    </lineage>
</organism>
<dbReference type="AlphaFoldDB" id="A0ABD0RS81"/>
<gene>
    <name evidence="2" type="ORF">M9458_003382</name>
</gene>
<protein>
    <recommendedName>
        <fullName evidence="1">Muniscin C-terminal domain-containing protein</fullName>
    </recommendedName>
</protein>
<sequence length="50" mass="5521">CLVKIAGEMVLSFPAGITRHFSSHPSPPVLTFTISQYSRLEQVLPNPQLL</sequence>